<evidence type="ECO:0000256" key="1">
    <source>
        <dbReference type="ARBA" id="ARBA00023159"/>
    </source>
</evidence>
<dbReference type="AlphaFoldDB" id="A0A7Y8KQW0"/>
<organism evidence="4 5">
    <name type="scientific">Pseudomonas salomonii</name>
    <dbReference type="NCBI Taxonomy" id="191391"/>
    <lineage>
        <taxon>Bacteria</taxon>
        <taxon>Pseudomonadati</taxon>
        <taxon>Pseudomonadota</taxon>
        <taxon>Gammaproteobacteria</taxon>
        <taxon>Pseudomonadales</taxon>
        <taxon>Pseudomonadaceae</taxon>
        <taxon>Pseudomonas</taxon>
    </lineage>
</organism>
<dbReference type="SUPFAM" id="SSF57884">
    <property type="entry name" value="Ada DNA repair protein, N-terminal domain (N-Ada 10)"/>
    <property type="match status" value="1"/>
</dbReference>
<accession>A0A7Y8KQW0</accession>
<feature type="region of interest" description="Disordered" evidence="2">
    <location>
        <begin position="1"/>
        <end position="21"/>
    </location>
</feature>
<evidence type="ECO:0000256" key="2">
    <source>
        <dbReference type="SAM" id="MobiDB-lite"/>
    </source>
</evidence>
<dbReference type="GO" id="GO:0006281">
    <property type="term" value="P:DNA repair"/>
    <property type="evidence" value="ECO:0007669"/>
    <property type="project" value="InterPro"/>
</dbReference>
<dbReference type="InterPro" id="IPR004026">
    <property type="entry name" value="Ada_DNA_repair_Zn-bd"/>
</dbReference>
<dbReference type="GO" id="GO:0006355">
    <property type="term" value="P:regulation of DNA-templated transcription"/>
    <property type="evidence" value="ECO:0007669"/>
    <property type="project" value="InterPro"/>
</dbReference>
<feature type="compositionally biased region" description="Basic and acidic residues" evidence="2">
    <location>
        <begin position="1"/>
        <end position="11"/>
    </location>
</feature>
<evidence type="ECO:0000313" key="4">
    <source>
        <dbReference type="EMBL" id="NWF11544.1"/>
    </source>
</evidence>
<gene>
    <name evidence="4" type="ORF">HX810_28075</name>
</gene>
<dbReference type="Pfam" id="PF02805">
    <property type="entry name" value="Ada_Zn_binding"/>
    <property type="match status" value="1"/>
</dbReference>
<protein>
    <submittedName>
        <fullName evidence="4">Metal-binding protein</fullName>
    </submittedName>
</protein>
<feature type="domain" description="Ada DNA repair metal-binding" evidence="3">
    <location>
        <begin position="23"/>
        <end position="74"/>
    </location>
</feature>
<evidence type="ECO:0000313" key="5">
    <source>
        <dbReference type="Proteomes" id="UP000561369"/>
    </source>
</evidence>
<dbReference type="RefSeq" id="WP_065911161.1">
    <property type="nucleotide sequence ID" value="NZ_JACAQV010000033.1"/>
</dbReference>
<dbReference type="InterPro" id="IPR035451">
    <property type="entry name" value="Ada-like_dom_sf"/>
</dbReference>
<proteinExistence type="predicted"/>
<dbReference type="GO" id="GO:0008270">
    <property type="term" value="F:zinc ion binding"/>
    <property type="evidence" value="ECO:0007669"/>
    <property type="project" value="InterPro"/>
</dbReference>
<dbReference type="Proteomes" id="UP000561369">
    <property type="component" value="Unassembled WGS sequence"/>
</dbReference>
<dbReference type="GO" id="GO:0003677">
    <property type="term" value="F:DNA binding"/>
    <property type="evidence" value="ECO:0007669"/>
    <property type="project" value="InterPro"/>
</dbReference>
<name>A0A7Y8KQW0_9PSED</name>
<dbReference type="Gene3D" id="3.40.10.10">
    <property type="entry name" value="DNA Methylphosphotriester Repair Domain"/>
    <property type="match status" value="1"/>
</dbReference>
<comment type="caution">
    <text evidence="4">The sequence shown here is derived from an EMBL/GenBank/DDBJ whole genome shotgun (WGS) entry which is preliminary data.</text>
</comment>
<dbReference type="EMBL" id="JACAQV010000033">
    <property type="protein sequence ID" value="NWF11544.1"/>
    <property type="molecule type" value="Genomic_DNA"/>
</dbReference>
<reference evidence="4 5" key="1">
    <citation type="submission" date="2020-04" db="EMBL/GenBank/DDBJ databases">
        <title>Molecular characterization of pseudomonads from Agaricus bisporus reveal novel blotch 2 pathogens in Western Europe.</title>
        <authorList>
            <person name="Taparia T."/>
            <person name="Krijger M."/>
            <person name="Haynes E."/>
            <person name="Elpinstone J.G."/>
            <person name="Noble R."/>
            <person name="Van Der Wolf J."/>
        </authorList>
    </citation>
    <scope>NUCLEOTIDE SEQUENCE [LARGE SCALE GENOMIC DNA]</scope>
    <source>
        <strain evidence="4 5">IPO3765</strain>
    </source>
</reference>
<keyword evidence="1" id="KW-0010">Activator</keyword>
<dbReference type="GO" id="GO:0008168">
    <property type="term" value="F:methyltransferase activity"/>
    <property type="evidence" value="ECO:0007669"/>
    <property type="project" value="InterPro"/>
</dbReference>
<sequence length="99" mass="11105">MRRWKVIDSHGKPALSSKPGQFGGHKGSKIYGLLDCPAALRALSKGGYVKDRVFFIDEQTARLAGYRPCFRCMPASYREWKLTTEGLIKGEVITKQCEP</sequence>
<evidence type="ECO:0000259" key="3">
    <source>
        <dbReference type="Pfam" id="PF02805"/>
    </source>
</evidence>